<keyword evidence="6 8" id="KW-0129">CBS domain</keyword>
<feature type="domain" description="CBS" evidence="11">
    <location>
        <begin position="228"/>
        <end position="289"/>
    </location>
</feature>
<keyword evidence="3 9" id="KW-0812">Transmembrane</keyword>
<evidence type="ECO:0000256" key="4">
    <source>
        <dbReference type="ARBA" id="ARBA00022737"/>
    </source>
</evidence>
<sequence>MSGALTYLVPLLVILALVVLNGLFVTAEFSLVGSRRSRMAALAESGNGSARQMLEVFDRPMGKDRYVAVAQLGITLASIGLGMYGEQQVASWLYHPLEEGGLSYAAAHTMGTVISLSLITFMHVVFGEMIPKALALQTPEQVSLRIYPLMRTFSLIFRPLVSLLNWIAVGLMHLLGIKDPGDDASLYTSKELSILTEESTEGGQLAEGQRDLIQNIFALEERTAEELMTPRTRIEAIDVTTSFQDISDLIVRSPRSRYPVYDGSLDQVVGVLLAKDFIRARVRGHVPPLPQLVRRLASVSATASAEDLLALFKRERMHAALVVDEYGGTMGLVTMDDLIADVIEDEDPLLSDWIRVQSDGSLLLDGEVTLSELREDHSIDIESEEATTIAGVLLAEHGTLPSVGTSVSLPGYDLSAEEVQGLKITRVLLRPRPEGGPATVEMQV</sequence>
<keyword evidence="14" id="KW-1185">Reference proteome</keyword>
<proteinExistence type="predicted"/>
<protein>
    <recommendedName>
        <fullName evidence="15">CBS domain containing protein</fullName>
    </recommendedName>
</protein>
<dbReference type="OrthoDB" id="9798188at2"/>
<organism evidence="13 14">
    <name type="scientific">Deinococcus proteolyticus (strain ATCC 35074 / DSM 20540 / JCM 6276 / NBRC 101906 / NCIMB 13154 / VKM Ac-1939 / CCM 2703 / MRP)</name>
    <dbReference type="NCBI Taxonomy" id="693977"/>
    <lineage>
        <taxon>Bacteria</taxon>
        <taxon>Thermotogati</taxon>
        <taxon>Deinococcota</taxon>
        <taxon>Deinococci</taxon>
        <taxon>Deinococcales</taxon>
        <taxon>Deinococcaceae</taxon>
        <taxon>Deinococcus</taxon>
    </lineage>
</organism>
<evidence type="ECO:0000256" key="9">
    <source>
        <dbReference type="PROSITE-ProRule" id="PRU01193"/>
    </source>
</evidence>
<name>F0RPV9_DEIPM</name>
<evidence type="ECO:0000256" key="5">
    <source>
        <dbReference type="ARBA" id="ARBA00022989"/>
    </source>
</evidence>
<feature type="transmembrane region" description="Helical" evidence="10">
    <location>
        <begin position="6"/>
        <end position="29"/>
    </location>
</feature>
<dbReference type="InterPro" id="IPR036318">
    <property type="entry name" value="FAD-bd_PCMH-like_sf"/>
</dbReference>
<evidence type="ECO:0000259" key="12">
    <source>
        <dbReference type="PROSITE" id="PS51846"/>
    </source>
</evidence>
<dbReference type="SMART" id="SM01091">
    <property type="entry name" value="CorC_HlyC"/>
    <property type="match status" value="1"/>
</dbReference>
<dbReference type="AlphaFoldDB" id="F0RPV9"/>
<keyword evidence="13" id="KW-0614">Plasmid</keyword>
<comment type="subcellular location">
    <subcellularLocation>
        <location evidence="1">Cell membrane</location>
        <topology evidence="1">Multi-pass membrane protein</topology>
    </subcellularLocation>
</comment>
<evidence type="ECO:0000256" key="2">
    <source>
        <dbReference type="ARBA" id="ARBA00022475"/>
    </source>
</evidence>
<dbReference type="PANTHER" id="PTHR43099">
    <property type="entry name" value="UPF0053 PROTEIN YRKA"/>
    <property type="match status" value="1"/>
</dbReference>
<feature type="transmembrane region" description="Helical" evidence="10">
    <location>
        <begin position="105"/>
        <end position="126"/>
    </location>
</feature>
<dbReference type="Proteomes" id="UP000007718">
    <property type="component" value="Plasmid pDEIPR01"/>
</dbReference>
<reference evidence="13 14" key="1">
    <citation type="submission" date="2011-02" db="EMBL/GenBank/DDBJ databases">
        <title>The complete sequence of plasmid1 of Deinococcus proteolyticus DSM 20540.</title>
        <authorList>
            <consortium name="US DOE Joint Genome Institute (JGI-PGF)"/>
            <person name="Lucas S."/>
            <person name="Copeland A."/>
            <person name="Lapidus A."/>
            <person name="Bruce D."/>
            <person name="Goodwin L."/>
            <person name="Pitluck S."/>
            <person name="Kyrpides N."/>
            <person name="Mavromatis K."/>
            <person name="Pagani I."/>
            <person name="Ivanova N."/>
            <person name="Ovchinnikova G."/>
            <person name="Zeytun A."/>
            <person name="Detter J.C."/>
            <person name="Han C."/>
            <person name="Land M."/>
            <person name="Hauser L."/>
            <person name="Markowitz V."/>
            <person name="Cheng J.-F."/>
            <person name="Hugenholtz P."/>
            <person name="Woyke T."/>
            <person name="Wu D."/>
            <person name="Pukall R."/>
            <person name="Steenblock K."/>
            <person name="Brambilla E."/>
            <person name="Klenk H.-P."/>
            <person name="Eisen J.A."/>
        </authorList>
    </citation>
    <scope>NUCLEOTIDE SEQUENCE [LARGE SCALE GENOMIC DNA]</scope>
    <source>
        <strain evidence="14">ATCC 35074 / DSM 20540 / JCM 6276 / NBRC 101906 / NCIMB 13154 / VKM Ac-1939 / CCM 2703 / MRP</strain>
        <plasmid evidence="14">Plasmid pDEIPR01</plasmid>
    </source>
</reference>
<dbReference type="PANTHER" id="PTHR43099:SF5">
    <property type="entry name" value="HLYC_CORC FAMILY TRANSPORTER"/>
    <property type="match status" value="1"/>
</dbReference>
<gene>
    <name evidence="13" type="ordered locus">Deipr_2030</name>
</gene>
<dbReference type="CDD" id="cd04590">
    <property type="entry name" value="CBS_pair_CorC_HlyC_assoc"/>
    <property type="match status" value="1"/>
</dbReference>
<dbReference type="Pfam" id="PF01595">
    <property type="entry name" value="CNNM"/>
    <property type="match status" value="1"/>
</dbReference>
<feature type="domain" description="CNNM transmembrane" evidence="12">
    <location>
        <begin position="3"/>
        <end position="209"/>
    </location>
</feature>
<evidence type="ECO:0000256" key="10">
    <source>
        <dbReference type="SAM" id="Phobius"/>
    </source>
</evidence>
<dbReference type="InterPro" id="IPR005170">
    <property type="entry name" value="Transptr-assoc_dom"/>
</dbReference>
<evidence type="ECO:0008006" key="15">
    <source>
        <dbReference type="Google" id="ProtNLM"/>
    </source>
</evidence>
<dbReference type="InterPro" id="IPR044751">
    <property type="entry name" value="Ion_transp-like_CBS"/>
</dbReference>
<dbReference type="PROSITE" id="PS51371">
    <property type="entry name" value="CBS"/>
    <property type="match status" value="2"/>
</dbReference>
<dbReference type="InterPro" id="IPR002550">
    <property type="entry name" value="CNNM"/>
</dbReference>
<dbReference type="RefSeq" id="WP_013622893.1">
    <property type="nucleotide sequence ID" value="NC_015169.1"/>
</dbReference>
<dbReference type="Pfam" id="PF03471">
    <property type="entry name" value="CorC_HlyC"/>
    <property type="match status" value="1"/>
</dbReference>
<dbReference type="SUPFAM" id="SSF56176">
    <property type="entry name" value="FAD-binding/transporter-associated domain-like"/>
    <property type="match status" value="1"/>
</dbReference>
<feature type="domain" description="CBS" evidence="11">
    <location>
        <begin position="292"/>
        <end position="349"/>
    </location>
</feature>
<keyword evidence="2" id="KW-1003">Cell membrane</keyword>
<evidence type="ECO:0000256" key="8">
    <source>
        <dbReference type="PROSITE-ProRule" id="PRU00703"/>
    </source>
</evidence>
<keyword evidence="4" id="KW-0677">Repeat</keyword>
<feature type="transmembrane region" description="Helical" evidence="10">
    <location>
        <begin position="66"/>
        <end position="85"/>
    </location>
</feature>
<keyword evidence="5 9" id="KW-1133">Transmembrane helix</keyword>
<dbReference type="GO" id="GO:0050660">
    <property type="term" value="F:flavin adenine dinucleotide binding"/>
    <property type="evidence" value="ECO:0007669"/>
    <property type="project" value="InterPro"/>
</dbReference>
<dbReference type="Gene3D" id="3.10.580.10">
    <property type="entry name" value="CBS-domain"/>
    <property type="match status" value="1"/>
</dbReference>
<feature type="transmembrane region" description="Helical" evidence="10">
    <location>
        <begin position="155"/>
        <end position="175"/>
    </location>
</feature>
<evidence type="ECO:0000259" key="11">
    <source>
        <dbReference type="PROSITE" id="PS51371"/>
    </source>
</evidence>
<dbReference type="SUPFAM" id="SSF54631">
    <property type="entry name" value="CBS-domain pair"/>
    <property type="match status" value="1"/>
</dbReference>
<dbReference type="EMBL" id="CP002537">
    <property type="protein sequence ID" value="ADY27161.1"/>
    <property type="molecule type" value="Genomic_DNA"/>
</dbReference>
<dbReference type="GO" id="GO:0005886">
    <property type="term" value="C:plasma membrane"/>
    <property type="evidence" value="ECO:0007669"/>
    <property type="project" value="UniProtKB-SubCell"/>
</dbReference>
<dbReference type="InterPro" id="IPR000644">
    <property type="entry name" value="CBS_dom"/>
</dbReference>
<dbReference type="InterPro" id="IPR046342">
    <property type="entry name" value="CBS_dom_sf"/>
</dbReference>
<dbReference type="SMART" id="SM00116">
    <property type="entry name" value="CBS"/>
    <property type="match status" value="2"/>
</dbReference>
<dbReference type="InterPro" id="IPR016169">
    <property type="entry name" value="FAD-bd_PCMH_sub2"/>
</dbReference>
<evidence type="ECO:0000313" key="14">
    <source>
        <dbReference type="Proteomes" id="UP000007718"/>
    </source>
</evidence>
<accession>F0RPV9</accession>
<dbReference type="PROSITE" id="PS51846">
    <property type="entry name" value="CNNM"/>
    <property type="match status" value="1"/>
</dbReference>
<dbReference type="KEGG" id="dpt:Deipr_2030"/>
<dbReference type="Pfam" id="PF00571">
    <property type="entry name" value="CBS"/>
    <property type="match status" value="2"/>
</dbReference>
<keyword evidence="7 9" id="KW-0472">Membrane</keyword>
<dbReference type="HOGENOM" id="CLU_015237_4_0_0"/>
<geneLocation type="plasmid" evidence="13 14">
    <name>pDEIPR01</name>
</geneLocation>
<dbReference type="Gene3D" id="3.30.465.10">
    <property type="match status" value="1"/>
</dbReference>
<evidence type="ECO:0000256" key="3">
    <source>
        <dbReference type="ARBA" id="ARBA00022692"/>
    </source>
</evidence>
<evidence type="ECO:0000256" key="6">
    <source>
        <dbReference type="ARBA" id="ARBA00023122"/>
    </source>
</evidence>
<evidence type="ECO:0000256" key="7">
    <source>
        <dbReference type="ARBA" id="ARBA00023136"/>
    </source>
</evidence>
<evidence type="ECO:0000256" key="1">
    <source>
        <dbReference type="ARBA" id="ARBA00004651"/>
    </source>
</evidence>
<dbReference type="InterPro" id="IPR051676">
    <property type="entry name" value="UPF0053_domain"/>
</dbReference>
<evidence type="ECO:0000313" key="13">
    <source>
        <dbReference type="EMBL" id="ADY27161.1"/>
    </source>
</evidence>